<proteinExistence type="predicted"/>
<gene>
    <name evidence="1" type="ORF">SDC9_135302</name>
</gene>
<dbReference type="EMBL" id="VSSQ01035867">
    <property type="protein sequence ID" value="MPM88201.1"/>
    <property type="molecule type" value="Genomic_DNA"/>
</dbReference>
<dbReference type="AlphaFoldDB" id="A0A645DG31"/>
<reference evidence="1" key="1">
    <citation type="submission" date="2019-08" db="EMBL/GenBank/DDBJ databases">
        <authorList>
            <person name="Kucharzyk K."/>
            <person name="Murdoch R.W."/>
            <person name="Higgins S."/>
            <person name="Loffler F."/>
        </authorList>
    </citation>
    <scope>NUCLEOTIDE SEQUENCE</scope>
</reference>
<name>A0A645DG31_9ZZZZ</name>
<protein>
    <recommendedName>
        <fullName evidence="2">Flp pilus assembly protein RcpC/CpaB domain-containing protein</fullName>
    </recommendedName>
</protein>
<organism evidence="1">
    <name type="scientific">bioreactor metagenome</name>
    <dbReference type="NCBI Taxonomy" id="1076179"/>
    <lineage>
        <taxon>unclassified sequences</taxon>
        <taxon>metagenomes</taxon>
        <taxon>ecological metagenomes</taxon>
    </lineage>
</organism>
<evidence type="ECO:0000313" key="1">
    <source>
        <dbReference type="EMBL" id="MPM88201.1"/>
    </source>
</evidence>
<accession>A0A645DG31</accession>
<evidence type="ECO:0008006" key="2">
    <source>
        <dbReference type="Google" id="ProtNLM"/>
    </source>
</evidence>
<comment type="caution">
    <text evidence="1">The sequence shown here is derived from an EMBL/GenBank/DDBJ whole genome shotgun (WGS) entry which is preliminary data.</text>
</comment>
<sequence>MMFYEGMLIDEETYQTYPEFKLQADQLAYMVTGSQVSKLRGSLVTDRYLDLYVTLQLPKQTAVIDCLLRQVRIIGIKDQKGLNITETKSTGIPYVVILAVDEAYLNYLKKAEAMGSVELHLTRKQGHEECVLASDSTVLPYLQ</sequence>